<sequence>MQLFDRLFKIKKHQQKTQNDTSIKSADSHSTSSSTSSSTIGHRHGSIKRFSSLRHWRSSSKPMSHCNPVLDQQQQQQQQDLLTQCIETALYANSTHTHAGTKRWSYGDAPTTSNISFQEHQEPSPPPPAQPRQRKLSLPPQPTHIGYLASIPEVDSQITLDLNK</sequence>
<evidence type="ECO:0000313" key="3">
    <source>
        <dbReference type="Proteomes" id="UP000077051"/>
    </source>
</evidence>
<evidence type="ECO:0000313" key="2">
    <source>
        <dbReference type="EMBL" id="OAD06857.1"/>
    </source>
</evidence>
<comment type="caution">
    <text evidence="2">The sequence shown here is derived from an EMBL/GenBank/DDBJ whole genome shotgun (WGS) entry which is preliminary data.</text>
</comment>
<keyword evidence="3" id="KW-1185">Reference proteome</keyword>
<proteinExistence type="predicted"/>
<evidence type="ECO:0000256" key="1">
    <source>
        <dbReference type="SAM" id="MobiDB-lite"/>
    </source>
</evidence>
<dbReference type="OrthoDB" id="2280528at2759"/>
<name>A0A168NWZ6_MUCCL</name>
<feature type="compositionally biased region" description="Low complexity" evidence="1">
    <location>
        <begin position="21"/>
        <end position="39"/>
    </location>
</feature>
<dbReference type="VEuPathDB" id="FungiDB:MUCCIDRAFT_107449"/>
<dbReference type="AlphaFoldDB" id="A0A168NWZ6"/>
<organism evidence="2 3">
    <name type="scientific">Mucor lusitanicus CBS 277.49</name>
    <dbReference type="NCBI Taxonomy" id="747725"/>
    <lineage>
        <taxon>Eukaryota</taxon>
        <taxon>Fungi</taxon>
        <taxon>Fungi incertae sedis</taxon>
        <taxon>Mucoromycota</taxon>
        <taxon>Mucoromycotina</taxon>
        <taxon>Mucoromycetes</taxon>
        <taxon>Mucorales</taxon>
        <taxon>Mucorineae</taxon>
        <taxon>Mucoraceae</taxon>
        <taxon>Mucor</taxon>
    </lineage>
</organism>
<feature type="compositionally biased region" description="Basic residues" evidence="1">
    <location>
        <begin position="41"/>
        <end position="58"/>
    </location>
</feature>
<dbReference type="Proteomes" id="UP000077051">
    <property type="component" value="Unassembled WGS sequence"/>
</dbReference>
<reference evidence="2 3" key="1">
    <citation type="submission" date="2015-06" db="EMBL/GenBank/DDBJ databases">
        <title>Expansion of signal transduction pathways in fungi by whole-genome duplication.</title>
        <authorList>
            <consortium name="DOE Joint Genome Institute"/>
            <person name="Corrochano L.M."/>
            <person name="Kuo A."/>
            <person name="Marcet-Houben M."/>
            <person name="Polaino S."/>
            <person name="Salamov A."/>
            <person name="Villalobos J.M."/>
            <person name="Alvarez M.I."/>
            <person name="Avalos J."/>
            <person name="Benito E.P."/>
            <person name="Benoit I."/>
            <person name="Burger G."/>
            <person name="Camino L.P."/>
            <person name="Canovas D."/>
            <person name="Cerda-Olmedo E."/>
            <person name="Cheng J.-F."/>
            <person name="Dominguez A."/>
            <person name="Elias M."/>
            <person name="Eslava A.P."/>
            <person name="Glaser F."/>
            <person name="Grimwood J."/>
            <person name="Gutierrez G."/>
            <person name="Heitman J."/>
            <person name="Henrissat B."/>
            <person name="Iturriaga E.A."/>
            <person name="Lang B.F."/>
            <person name="Lavin J.L."/>
            <person name="Lee S."/>
            <person name="Li W."/>
            <person name="Lindquist E."/>
            <person name="Lopez-Garcia S."/>
            <person name="Luque E.M."/>
            <person name="Marcos A.T."/>
            <person name="Martin J."/>
            <person name="Mccluskey K."/>
            <person name="Medina H.R."/>
            <person name="Miralles-Duran A."/>
            <person name="Miyazaki A."/>
            <person name="Munoz-Torres E."/>
            <person name="Oguiza J.A."/>
            <person name="Ohm R."/>
            <person name="Olmedo M."/>
            <person name="Orejas M."/>
            <person name="Ortiz-Castellanos L."/>
            <person name="Pisabarro A.G."/>
            <person name="Rodriguez-Romero J."/>
            <person name="Ruiz-Herrera J."/>
            <person name="Ruiz-Vazquez R."/>
            <person name="Sanz C."/>
            <person name="Schackwitz W."/>
            <person name="Schmutz J."/>
            <person name="Shahriari M."/>
            <person name="Shelest E."/>
            <person name="Silva-Franco F."/>
            <person name="Soanes D."/>
            <person name="Syed K."/>
            <person name="Tagua V.G."/>
            <person name="Talbot N.J."/>
            <person name="Thon M."/>
            <person name="De Vries R.P."/>
            <person name="Wiebenga A."/>
            <person name="Yadav J.S."/>
            <person name="Braun E.L."/>
            <person name="Baker S."/>
            <person name="Garre V."/>
            <person name="Horwitz B."/>
            <person name="Torres-Martinez S."/>
            <person name="Idnurm A."/>
            <person name="Herrera-Estrella A."/>
            <person name="Gabaldon T."/>
            <person name="Grigoriev I.V."/>
        </authorList>
    </citation>
    <scope>NUCLEOTIDE SEQUENCE [LARGE SCALE GENOMIC DNA]</scope>
    <source>
        <strain evidence="2 3">CBS 277.49</strain>
    </source>
</reference>
<protein>
    <submittedName>
        <fullName evidence="2">Uncharacterized protein</fullName>
    </submittedName>
</protein>
<dbReference type="EMBL" id="AMYB01000002">
    <property type="protein sequence ID" value="OAD06857.1"/>
    <property type="molecule type" value="Genomic_DNA"/>
</dbReference>
<gene>
    <name evidence="2" type="ORF">MUCCIDRAFT_107449</name>
</gene>
<accession>A0A168NWZ6</accession>
<feature type="region of interest" description="Disordered" evidence="1">
    <location>
        <begin position="96"/>
        <end position="150"/>
    </location>
</feature>
<feature type="region of interest" description="Disordered" evidence="1">
    <location>
        <begin position="14"/>
        <end position="79"/>
    </location>
</feature>